<organism evidence="2 3">
    <name type="scientific">Conexibacter woesei (strain DSM 14684 / CCUG 47730 / CIP 108061 / JCM 11494 / NBRC 100937 / ID131577)</name>
    <dbReference type="NCBI Taxonomy" id="469383"/>
    <lineage>
        <taxon>Bacteria</taxon>
        <taxon>Bacillati</taxon>
        <taxon>Actinomycetota</taxon>
        <taxon>Thermoleophilia</taxon>
        <taxon>Solirubrobacterales</taxon>
        <taxon>Conexibacteraceae</taxon>
        <taxon>Conexibacter</taxon>
    </lineage>
</organism>
<dbReference type="HOGENOM" id="CLU_025810_5_1_11"/>
<dbReference type="STRING" id="469383.Cwoe_1995"/>
<dbReference type="AlphaFoldDB" id="D3F449"/>
<dbReference type="eggNOG" id="COG0590">
    <property type="taxonomic scope" value="Bacteria"/>
</dbReference>
<dbReference type="GO" id="GO:0003824">
    <property type="term" value="F:catalytic activity"/>
    <property type="evidence" value="ECO:0007669"/>
    <property type="project" value="InterPro"/>
</dbReference>
<dbReference type="Pfam" id="PF00383">
    <property type="entry name" value="dCMP_cyt_deam_1"/>
    <property type="match status" value="1"/>
</dbReference>
<dbReference type="Proteomes" id="UP000008229">
    <property type="component" value="Chromosome"/>
</dbReference>
<dbReference type="InterPro" id="IPR016193">
    <property type="entry name" value="Cytidine_deaminase-like"/>
</dbReference>
<dbReference type="OrthoDB" id="9802676at2"/>
<dbReference type="EMBL" id="CP001854">
    <property type="protein sequence ID" value="ADB50421.1"/>
    <property type="molecule type" value="Genomic_DNA"/>
</dbReference>
<evidence type="ECO:0000313" key="2">
    <source>
        <dbReference type="EMBL" id="ADB50421.1"/>
    </source>
</evidence>
<accession>D3F449</accession>
<proteinExistence type="predicted"/>
<dbReference type="Gene3D" id="3.40.140.10">
    <property type="entry name" value="Cytidine Deaminase, domain 2"/>
    <property type="match status" value="1"/>
</dbReference>
<evidence type="ECO:0000259" key="1">
    <source>
        <dbReference type="PROSITE" id="PS51747"/>
    </source>
</evidence>
<reference evidence="2 3" key="1">
    <citation type="journal article" date="2010" name="Stand. Genomic Sci.">
        <title>Complete genome sequence of Conexibacter woesei type strain (ID131577).</title>
        <authorList>
            <person name="Pukall R."/>
            <person name="Lapidus A."/>
            <person name="Glavina Del Rio T."/>
            <person name="Copeland A."/>
            <person name="Tice H."/>
            <person name="Cheng J.-F."/>
            <person name="Lucas S."/>
            <person name="Chen F."/>
            <person name="Nolan M."/>
            <person name="Bruce D."/>
            <person name="Goodwin L."/>
            <person name="Pitluck S."/>
            <person name="Mavromatis K."/>
            <person name="Ivanova N."/>
            <person name="Ovchinnikova G."/>
            <person name="Pati A."/>
            <person name="Chen A."/>
            <person name="Palaniappan K."/>
            <person name="Land M."/>
            <person name="Hauser L."/>
            <person name="Chang Y.-J."/>
            <person name="Jeffries C.D."/>
            <person name="Chain P."/>
            <person name="Meincke L."/>
            <person name="Sims D."/>
            <person name="Brettin T."/>
            <person name="Detter J.C."/>
            <person name="Rohde M."/>
            <person name="Goeker M."/>
            <person name="Bristow J."/>
            <person name="Eisen J.A."/>
            <person name="Markowitz V."/>
            <person name="Kyrpides N.C."/>
            <person name="Klenk H.-P."/>
            <person name="Hugenholtz P."/>
        </authorList>
    </citation>
    <scope>NUCLEOTIDE SEQUENCE [LARGE SCALE GENOMIC DNA]</scope>
    <source>
        <strain evidence="3">DSM 14684 / CIP 108061 / JCM 11494 / NBRC 100937 / ID131577</strain>
    </source>
</reference>
<evidence type="ECO:0000313" key="3">
    <source>
        <dbReference type="Proteomes" id="UP000008229"/>
    </source>
</evidence>
<sequence length="158" mass="17267">MHQETARDVHWLRMAIALSQQARAAGDEPFGALLVGAGGVLLAQERNSVVTDRDVSAHPELKLAVWAGRNLDPEVARLTTMYTSCENCAMCAAAMVWANLGTLVYSLSGTSLTELQGPRHTTMTIRAREIFLHTSRPVEVRGPLIEEEARAVHAGYWA</sequence>
<gene>
    <name evidence="2" type="ordered locus">Cwoe_1995</name>
</gene>
<dbReference type="PROSITE" id="PS51747">
    <property type="entry name" value="CYT_DCMP_DEAMINASES_2"/>
    <property type="match status" value="1"/>
</dbReference>
<name>D3F449_CONWI</name>
<dbReference type="PANTHER" id="PTHR11079">
    <property type="entry name" value="CYTOSINE DEAMINASE FAMILY MEMBER"/>
    <property type="match status" value="1"/>
</dbReference>
<dbReference type="RefSeq" id="WP_012933472.1">
    <property type="nucleotide sequence ID" value="NC_013739.1"/>
</dbReference>
<protein>
    <submittedName>
        <fullName evidence="2">CMP/dCMP deaminase zinc-binding protein</fullName>
    </submittedName>
</protein>
<dbReference type="InterPro" id="IPR002125">
    <property type="entry name" value="CMP_dCMP_dom"/>
</dbReference>
<dbReference type="CDD" id="cd01285">
    <property type="entry name" value="nucleoside_deaminase"/>
    <property type="match status" value="1"/>
</dbReference>
<keyword evidence="3" id="KW-1185">Reference proteome</keyword>
<dbReference type="KEGG" id="cwo:Cwoe_1995"/>
<feature type="domain" description="CMP/dCMP-type deaminase" evidence="1">
    <location>
        <begin position="6"/>
        <end position="119"/>
    </location>
</feature>
<dbReference type="PANTHER" id="PTHR11079:SF179">
    <property type="entry name" value="TRNA(ADENINE(34)) DEAMINASE, CHLOROPLASTIC"/>
    <property type="match status" value="1"/>
</dbReference>
<dbReference type="SUPFAM" id="SSF53927">
    <property type="entry name" value="Cytidine deaminase-like"/>
    <property type="match status" value="1"/>
</dbReference>
<reference evidence="3" key="2">
    <citation type="submission" date="2010-01" db="EMBL/GenBank/DDBJ databases">
        <title>The complete genome of Conexibacter woesei DSM 14684.</title>
        <authorList>
            <consortium name="US DOE Joint Genome Institute (JGI-PGF)"/>
            <person name="Lucas S."/>
            <person name="Copeland A."/>
            <person name="Lapidus A."/>
            <person name="Glavina del Rio T."/>
            <person name="Dalin E."/>
            <person name="Tice H."/>
            <person name="Bruce D."/>
            <person name="Goodwin L."/>
            <person name="Pitluck S."/>
            <person name="Kyrpides N."/>
            <person name="Mavromatis K."/>
            <person name="Ivanova N."/>
            <person name="Mikhailova N."/>
            <person name="Chertkov O."/>
            <person name="Brettin T."/>
            <person name="Detter J.C."/>
            <person name="Han C."/>
            <person name="Larimer F."/>
            <person name="Land M."/>
            <person name="Hauser L."/>
            <person name="Markowitz V."/>
            <person name="Cheng J.-F."/>
            <person name="Hugenholtz P."/>
            <person name="Woyke T."/>
            <person name="Wu D."/>
            <person name="Pukall R."/>
            <person name="Steenblock K."/>
            <person name="Schneider S."/>
            <person name="Klenk H.-P."/>
            <person name="Eisen J.A."/>
        </authorList>
    </citation>
    <scope>NUCLEOTIDE SEQUENCE [LARGE SCALE GENOMIC DNA]</scope>
    <source>
        <strain evidence="3">DSM 14684 / CIP 108061 / JCM 11494 / NBRC 100937 / ID131577</strain>
    </source>
</reference>